<keyword evidence="10" id="KW-0807">Transducer</keyword>
<dbReference type="InterPro" id="IPR011500">
    <property type="entry name" value="GPCR_3_9-Cys_dom"/>
</dbReference>
<comment type="subcellular location">
    <subcellularLocation>
        <location evidence="1">Cell membrane</location>
        <topology evidence="1">Multi-pass membrane protein</topology>
    </subcellularLocation>
</comment>
<dbReference type="InterPro" id="IPR038550">
    <property type="entry name" value="GPCR_3_9-Cys_sf"/>
</dbReference>
<dbReference type="InterPro" id="IPR000337">
    <property type="entry name" value="GPCR_3"/>
</dbReference>
<evidence type="ECO:0000256" key="9">
    <source>
        <dbReference type="ARBA" id="ARBA00023180"/>
    </source>
</evidence>
<keyword evidence="2" id="KW-1003">Cell membrane</keyword>
<dbReference type="Proteomes" id="UP001652642">
    <property type="component" value="Chromosome 6"/>
</dbReference>
<sequence>MYKLSTDGNVPRMLEAEANVCACHCRYVTQTYQHLLAFVFAVKEINENPSLLPNLTLGLHIYNSYFLASWTYLASMELLSTWGRFVPNYKCDVRDHAVAVIGGPESNVSEFMATVLCIYKMPQIGYGLAPVRHEHTQRVFFQQMFPDVDHQYKGILHLLLFFRWTWVGVIYISNDVGEKFVQAVLPAFTQSGICFDFVSPLPTLYSTKDVDEMLAEWLDMYRVIMNGTATVVIINGEIYTMLFLRTFPRFSELEDMSAKTTSKVWILTAQVEFTSVPVQESFDIDTIHGAISFAVHANEMLGFQMFVQRRTPGSDDGDGFLKDFWQQAFSCLLPVDGESEDICTGQEKLEALPDSVFERAMSGYSYNIYNAVHAVAHALHAWRSPRLKHRSKVGERGSLLIPQAWQLNRYLRSVSFNNSAGEKISFSESGELEAGFDIINWVTFPNRSFLRVKVGKVDPTAPKEKALSISGEAIVWPTMFNQVRPVSLCNDICRAGTSRAKKEGEPFCCYDCLPCPEGKMSNQEDMNYCSQCPEDQYSNKDQDGCLPKQISYLTYEEPMGIILTAVALSLSFMTALVLWTFFRHKDTPIIKANNRNLTFILLVTLLLSFLSTLLFVGQPGKVTCLLRQPIFSHIFSVAVSSVLAKTVLVVLSFKATNPGSRMRKWVGRKMANAIVLSGAFVQAILCAVWLSTSPPFPDLDMKSTTEEMFLQCNEGSTAMFYGVLSFMGVLALVSFTVAFFARKLPDSFNEAKLITFSMLVFTSVWLSFVPAYLSTRGKYTVAVETFSILASSAGLLGCIFFPKCYIIVLRPEMNTKQQLMRKKAA</sequence>
<dbReference type="PROSITE" id="PS50259">
    <property type="entry name" value="G_PROTEIN_RECEP_F3_4"/>
    <property type="match status" value="1"/>
</dbReference>
<evidence type="ECO:0000256" key="2">
    <source>
        <dbReference type="ARBA" id="ARBA00022475"/>
    </source>
</evidence>
<evidence type="ECO:0000313" key="13">
    <source>
        <dbReference type="Proteomes" id="UP001652642"/>
    </source>
</evidence>
<keyword evidence="13" id="KW-1185">Reference proteome</keyword>
<dbReference type="Pfam" id="PF07562">
    <property type="entry name" value="NCD3G"/>
    <property type="match status" value="1"/>
</dbReference>
<dbReference type="PANTHER" id="PTHR24061">
    <property type="entry name" value="CALCIUM-SENSING RECEPTOR-RELATED"/>
    <property type="match status" value="1"/>
</dbReference>
<evidence type="ECO:0000256" key="10">
    <source>
        <dbReference type="ARBA" id="ARBA00023224"/>
    </source>
</evidence>
<feature type="transmembrane region" description="Helical" evidence="11">
    <location>
        <begin position="599"/>
        <end position="618"/>
    </location>
</feature>
<evidence type="ECO:0000256" key="7">
    <source>
        <dbReference type="ARBA" id="ARBA00023136"/>
    </source>
</evidence>
<accession>A0ABM5EIV8</accession>
<name>A0ABM5EIV8_9SAUR</name>
<keyword evidence="8" id="KW-0675">Receptor</keyword>
<dbReference type="Pfam" id="PF01094">
    <property type="entry name" value="ANF_receptor"/>
    <property type="match status" value="1"/>
</dbReference>
<keyword evidence="6" id="KW-0297">G-protein coupled receptor</keyword>
<dbReference type="PANTHER" id="PTHR24061:SF599">
    <property type="entry name" value="G-PROTEIN COUPLED RECEPTORS FAMILY 3 PROFILE DOMAIN-CONTAINING PROTEIN"/>
    <property type="match status" value="1"/>
</dbReference>
<dbReference type="Pfam" id="PF00003">
    <property type="entry name" value="7tm_3"/>
    <property type="match status" value="1"/>
</dbReference>
<dbReference type="RefSeq" id="XP_072833081.1">
    <property type="nucleotide sequence ID" value="XM_072976980.1"/>
</dbReference>
<evidence type="ECO:0000259" key="12">
    <source>
        <dbReference type="PROSITE" id="PS50259"/>
    </source>
</evidence>
<dbReference type="GeneID" id="140701362"/>
<proteinExistence type="predicted"/>
<dbReference type="InterPro" id="IPR001828">
    <property type="entry name" value="ANF_lig-bd_rcpt"/>
</dbReference>
<dbReference type="Gene3D" id="3.40.50.2300">
    <property type="match status" value="2"/>
</dbReference>
<keyword evidence="4" id="KW-0732">Signal</keyword>
<dbReference type="CDD" id="cd15283">
    <property type="entry name" value="7tmC_V2R_pheromone"/>
    <property type="match status" value="1"/>
</dbReference>
<keyword evidence="3 11" id="KW-0812">Transmembrane</keyword>
<keyword evidence="7 11" id="KW-0472">Membrane</keyword>
<keyword evidence="5 11" id="KW-1133">Transmembrane helix</keyword>
<dbReference type="Gene3D" id="2.10.50.30">
    <property type="entry name" value="GPCR, family 3, nine cysteines domain"/>
    <property type="match status" value="1"/>
</dbReference>
<dbReference type="InterPro" id="IPR028082">
    <property type="entry name" value="Peripla_BP_I"/>
</dbReference>
<evidence type="ECO:0000256" key="5">
    <source>
        <dbReference type="ARBA" id="ARBA00022989"/>
    </source>
</evidence>
<dbReference type="PRINTS" id="PR00248">
    <property type="entry name" value="GPCRMGR"/>
</dbReference>
<gene>
    <name evidence="14" type="primary">LOC140701362</name>
</gene>
<dbReference type="InterPro" id="IPR017978">
    <property type="entry name" value="GPCR_3_C"/>
</dbReference>
<dbReference type="SUPFAM" id="SSF53822">
    <property type="entry name" value="Periplasmic binding protein-like I"/>
    <property type="match status" value="1"/>
</dbReference>
<dbReference type="InterPro" id="IPR017979">
    <property type="entry name" value="GPCR_3_CS"/>
</dbReference>
<dbReference type="PRINTS" id="PR01535">
    <property type="entry name" value="VOMERONASL2R"/>
</dbReference>
<feature type="transmembrane region" description="Helical" evidence="11">
    <location>
        <begin position="785"/>
        <end position="808"/>
    </location>
</feature>
<evidence type="ECO:0000256" key="4">
    <source>
        <dbReference type="ARBA" id="ARBA00022729"/>
    </source>
</evidence>
<feature type="domain" description="G-protein coupled receptors family 3 profile" evidence="12">
    <location>
        <begin position="559"/>
        <end position="823"/>
    </location>
</feature>
<dbReference type="InterPro" id="IPR000068">
    <property type="entry name" value="GPCR_3_Ca_sens_rcpt-rel"/>
</dbReference>
<feature type="transmembrane region" description="Helical" evidence="11">
    <location>
        <begin position="673"/>
        <end position="692"/>
    </location>
</feature>
<feature type="transmembrane region" description="Helical" evidence="11">
    <location>
        <begin position="630"/>
        <end position="653"/>
    </location>
</feature>
<evidence type="ECO:0000256" key="6">
    <source>
        <dbReference type="ARBA" id="ARBA00023040"/>
    </source>
</evidence>
<evidence type="ECO:0000313" key="14">
    <source>
        <dbReference type="RefSeq" id="XP_072833081.1"/>
    </source>
</evidence>
<dbReference type="InterPro" id="IPR004073">
    <property type="entry name" value="GPCR_3_vmron_rcpt_2"/>
</dbReference>
<dbReference type="PROSITE" id="PS00981">
    <property type="entry name" value="G_PROTEIN_RECEP_F3_3"/>
    <property type="match status" value="1"/>
</dbReference>
<protein>
    <submittedName>
        <fullName evidence="14">Vomeronasal type-2 receptor 26-like</fullName>
    </submittedName>
</protein>
<organism evidence="13 14">
    <name type="scientific">Pogona vitticeps</name>
    <name type="common">central bearded dragon</name>
    <dbReference type="NCBI Taxonomy" id="103695"/>
    <lineage>
        <taxon>Eukaryota</taxon>
        <taxon>Metazoa</taxon>
        <taxon>Chordata</taxon>
        <taxon>Craniata</taxon>
        <taxon>Vertebrata</taxon>
        <taxon>Euteleostomi</taxon>
        <taxon>Lepidosauria</taxon>
        <taxon>Squamata</taxon>
        <taxon>Bifurcata</taxon>
        <taxon>Unidentata</taxon>
        <taxon>Episquamata</taxon>
        <taxon>Toxicofera</taxon>
        <taxon>Iguania</taxon>
        <taxon>Acrodonta</taxon>
        <taxon>Agamidae</taxon>
        <taxon>Amphibolurinae</taxon>
        <taxon>Pogona</taxon>
    </lineage>
</organism>
<evidence type="ECO:0000256" key="3">
    <source>
        <dbReference type="ARBA" id="ARBA00022692"/>
    </source>
</evidence>
<feature type="transmembrane region" description="Helical" evidence="11">
    <location>
        <begin position="753"/>
        <end position="773"/>
    </location>
</feature>
<feature type="transmembrane region" description="Helical" evidence="11">
    <location>
        <begin position="718"/>
        <end position="741"/>
    </location>
</feature>
<keyword evidence="9" id="KW-0325">Glycoprotein</keyword>
<evidence type="ECO:0000256" key="11">
    <source>
        <dbReference type="SAM" id="Phobius"/>
    </source>
</evidence>
<feature type="transmembrane region" description="Helical" evidence="11">
    <location>
        <begin position="559"/>
        <end position="579"/>
    </location>
</feature>
<reference evidence="14" key="1">
    <citation type="submission" date="2025-08" db="UniProtKB">
        <authorList>
            <consortium name="RefSeq"/>
        </authorList>
    </citation>
    <scope>IDENTIFICATION</scope>
</reference>
<evidence type="ECO:0000256" key="1">
    <source>
        <dbReference type="ARBA" id="ARBA00004651"/>
    </source>
</evidence>
<evidence type="ECO:0000256" key="8">
    <source>
        <dbReference type="ARBA" id="ARBA00023170"/>
    </source>
</evidence>